<feature type="transmembrane region" description="Helical" evidence="6">
    <location>
        <begin position="93"/>
        <end position="114"/>
    </location>
</feature>
<dbReference type="PANTHER" id="PTHR23513:SF6">
    <property type="entry name" value="MAJOR FACILITATOR SUPERFAMILY ASSOCIATED DOMAIN-CONTAINING PROTEIN"/>
    <property type="match status" value="1"/>
</dbReference>
<keyword evidence="3 6" id="KW-0812">Transmembrane</keyword>
<keyword evidence="2" id="KW-1003">Cell membrane</keyword>
<dbReference type="EMBL" id="AZFF01000005">
    <property type="protein sequence ID" value="KRL56214.1"/>
    <property type="molecule type" value="Genomic_DNA"/>
</dbReference>
<feature type="transmembrane region" description="Helical" evidence="6">
    <location>
        <begin position="244"/>
        <end position="263"/>
    </location>
</feature>
<keyword evidence="8" id="KW-1185">Reference proteome</keyword>
<proteinExistence type="predicted"/>
<dbReference type="PATRIC" id="fig|1114972.6.peg.2312"/>
<feature type="transmembrane region" description="Helical" evidence="6">
    <location>
        <begin position="60"/>
        <end position="81"/>
    </location>
</feature>
<evidence type="ECO:0000256" key="6">
    <source>
        <dbReference type="SAM" id="Phobius"/>
    </source>
</evidence>
<organism evidence="7 8">
    <name type="scientific">Furfurilactobacillus rossiae DSM 15814</name>
    <dbReference type="NCBI Taxonomy" id="1114972"/>
    <lineage>
        <taxon>Bacteria</taxon>
        <taxon>Bacillati</taxon>
        <taxon>Bacillota</taxon>
        <taxon>Bacilli</taxon>
        <taxon>Lactobacillales</taxon>
        <taxon>Lactobacillaceae</taxon>
        <taxon>Furfurilactobacillus</taxon>
    </lineage>
</organism>
<accession>A0A0R1RHL1</accession>
<dbReference type="AlphaFoldDB" id="A0A0R1RHL1"/>
<comment type="caution">
    <text evidence="7">The sequence shown here is derived from an EMBL/GenBank/DDBJ whole genome shotgun (WGS) entry which is preliminary data.</text>
</comment>
<feature type="transmembrane region" description="Helical" evidence="6">
    <location>
        <begin position="331"/>
        <end position="354"/>
    </location>
</feature>
<evidence type="ECO:0000256" key="4">
    <source>
        <dbReference type="ARBA" id="ARBA00022989"/>
    </source>
</evidence>
<feature type="transmembrane region" description="Helical" evidence="6">
    <location>
        <begin position="30"/>
        <end position="54"/>
    </location>
</feature>
<reference evidence="7 8" key="1">
    <citation type="journal article" date="2015" name="Genome Announc.">
        <title>Expanding the biotechnology potential of lactobacilli through comparative genomics of 213 strains and associated genera.</title>
        <authorList>
            <person name="Sun Z."/>
            <person name="Harris H.M."/>
            <person name="McCann A."/>
            <person name="Guo C."/>
            <person name="Argimon S."/>
            <person name="Zhang W."/>
            <person name="Yang X."/>
            <person name="Jeffery I.B."/>
            <person name="Cooney J.C."/>
            <person name="Kagawa T.F."/>
            <person name="Liu W."/>
            <person name="Song Y."/>
            <person name="Salvetti E."/>
            <person name="Wrobel A."/>
            <person name="Rasinkangas P."/>
            <person name="Parkhill J."/>
            <person name="Rea M.C."/>
            <person name="O'Sullivan O."/>
            <person name="Ritari J."/>
            <person name="Douillard F.P."/>
            <person name="Paul Ross R."/>
            <person name="Yang R."/>
            <person name="Briner A.E."/>
            <person name="Felis G.E."/>
            <person name="de Vos W.M."/>
            <person name="Barrangou R."/>
            <person name="Klaenhammer T.R."/>
            <person name="Caufield P.W."/>
            <person name="Cui Y."/>
            <person name="Zhang H."/>
            <person name="O'Toole P.W."/>
        </authorList>
    </citation>
    <scope>NUCLEOTIDE SEQUENCE [LARGE SCALE GENOMIC DNA]</scope>
    <source>
        <strain evidence="7 8">DSM 15814</strain>
    </source>
</reference>
<evidence type="ECO:0000256" key="2">
    <source>
        <dbReference type="ARBA" id="ARBA00022475"/>
    </source>
</evidence>
<protein>
    <submittedName>
        <fullName evidence="7">Multidrug resistance protein</fullName>
    </submittedName>
</protein>
<dbReference type="InterPro" id="IPR036259">
    <property type="entry name" value="MFS_trans_sf"/>
</dbReference>
<dbReference type="Gene3D" id="1.20.1250.20">
    <property type="entry name" value="MFS general substrate transporter like domains"/>
    <property type="match status" value="1"/>
</dbReference>
<feature type="transmembrane region" description="Helical" evidence="6">
    <location>
        <begin position="366"/>
        <end position="386"/>
    </location>
</feature>
<evidence type="ECO:0000256" key="3">
    <source>
        <dbReference type="ARBA" id="ARBA00022692"/>
    </source>
</evidence>
<comment type="subcellular location">
    <subcellularLocation>
        <location evidence="1">Cell membrane</location>
        <topology evidence="1">Multi-pass membrane protein</topology>
    </subcellularLocation>
</comment>
<feature type="transmembrane region" description="Helical" evidence="6">
    <location>
        <begin position="159"/>
        <end position="178"/>
    </location>
</feature>
<keyword evidence="4 6" id="KW-1133">Transmembrane helix</keyword>
<name>A0A0R1RHL1_9LACO</name>
<dbReference type="GO" id="GO:0022857">
    <property type="term" value="F:transmembrane transporter activity"/>
    <property type="evidence" value="ECO:0007669"/>
    <property type="project" value="InterPro"/>
</dbReference>
<evidence type="ECO:0000256" key="1">
    <source>
        <dbReference type="ARBA" id="ARBA00004651"/>
    </source>
</evidence>
<feature type="transmembrane region" description="Helical" evidence="6">
    <location>
        <begin position="184"/>
        <end position="205"/>
    </location>
</feature>
<gene>
    <name evidence="7" type="ORF">FD35_GL002257</name>
</gene>
<dbReference type="SUPFAM" id="SSF103473">
    <property type="entry name" value="MFS general substrate transporter"/>
    <property type="match status" value="1"/>
</dbReference>
<feature type="transmembrane region" description="Helical" evidence="6">
    <location>
        <begin position="308"/>
        <end position="325"/>
    </location>
</feature>
<feature type="transmembrane region" description="Helical" evidence="6">
    <location>
        <begin position="392"/>
        <end position="412"/>
    </location>
</feature>
<dbReference type="PANTHER" id="PTHR23513">
    <property type="entry name" value="INTEGRAL MEMBRANE EFFLUX PROTEIN-RELATED"/>
    <property type="match status" value="1"/>
</dbReference>
<dbReference type="CDD" id="cd06173">
    <property type="entry name" value="MFS_MefA_like"/>
    <property type="match status" value="1"/>
</dbReference>
<evidence type="ECO:0000313" key="8">
    <source>
        <dbReference type="Proteomes" id="UP000051999"/>
    </source>
</evidence>
<evidence type="ECO:0000256" key="5">
    <source>
        <dbReference type="ARBA" id="ARBA00023136"/>
    </source>
</evidence>
<dbReference type="GO" id="GO:0005886">
    <property type="term" value="C:plasma membrane"/>
    <property type="evidence" value="ECO:0007669"/>
    <property type="project" value="UniProtKB-SubCell"/>
</dbReference>
<sequence>MMASSNVASNVSNGLVNAAIEKHWQRNTGLFLAAQNFFLFGSSSVFFAILWYIALKTSSGTWMMLATLAQSLPQILVSLWAGVWADRSNRRNLLMWATGMVTVVTLGIALMFYFGWRDLWLLLLIAAVRSMGTGVEMPVGNALLPQLTPRKQLTRMNGLNQLINAILLLITPIVSGLILGKLGIIFIFVVDVVTAGVGLLLLALIKVDPVVLDQQKATAGAVTSTLSQIGGGLKFTFNHSFMRWFMILIALAFIMVAPSSQLSTLFVKQTFGSRVMLLTLNELLWTAGATIGGIWISSHQQINHKVPVIAVALAVSGVAFFAMGIPEPFAVYLFFMFVSGIAMPIIQATSNILIQETVPSNMMGRVFSIFQIVSTGIYPIAMLFFGPLADVVAIKWLFMITGILLVGIAWWFNHTLASREQAPIK</sequence>
<feature type="transmembrane region" description="Helical" evidence="6">
    <location>
        <begin position="120"/>
        <end position="139"/>
    </location>
</feature>
<dbReference type="eggNOG" id="COG0477">
    <property type="taxonomic scope" value="Bacteria"/>
</dbReference>
<keyword evidence="5 6" id="KW-0472">Membrane</keyword>
<evidence type="ECO:0000313" key="7">
    <source>
        <dbReference type="EMBL" id="KRL56214.1"/>
    </source>
</evidence>
<dbReference type="STRING" id="1114972.FD35_GL002257"/>
<feature type="transmembrane region" description="Helical" evidence="6">
    <location>
        <begin position="275"/>
        <end position="296"/>
    </location>
</feature>
<dbReference type="Proteomes" id="UP000051999">
    <property type="component" value="Unassembled WGS sequence"/>
</dbReference>
<dbReference type="InterPro" id="IPR011701">
    <property type="entry name" value="MFS"/>
</dbReference>
<dbReference type="Pfam" id="PF07690">
    <property type="entry name" value="MFS_1"/>
    <property type="match status" value="1"/>
</dbReference>